<organism evidence="1 2">
    <name type="scientific">Pollutimonas subterranea</name>
    <dbReference type="NCBI Taxonomy" id="2045210"/>
    <lineage>
        <taxon>Bacteria</taxon>
        <taxon>Pseudomonadati</taxon>
        <taxon>Pseudomonadota</taxon>
        <taxon>Betaproteobacteria</taxon>
        <taxon>Burkholderiales</taxon>
        <taxon>Alcaligenaceae</taxon>
        <taxon>Pollutimonas</taxon>
    </lineage>
</organism>
<sequence>MQARTAKISFQGAAGPIDCVLDTPMGAARGWALVLHPHPLHGGARENKIVTTIARACVQNGLIAVRPNFRGVGNSAGEFDMAVGETADMLQLVEQFQQAYPDAAAGKWVLAGFSFGTSVAAQVYSHLGEHAGRTPDALLLAGSAVDRFKFRDINVPEDTFLVHGEVDEVVPLSEAMEFGRQHSLPVVVVPDASHFFHGKLIILRQLIEQRLASV</sequence>
<proteinExistence type="predicted"/>
<dbReference type="Proteomes" id="UP000234190">
    <property type="component" value="Unassembled WGS sequence"/>
</dbReference>
<name>A0A2N4U2S4_9BURK</name>
<dbReference type="Gene3D" id="3.40.50.1820">
    <property type="entry name" value="alpha/beta hydrolase"/>
    <property type="match status" value="1"/>
</dbReference>
<protein>
    <submittedName>
        <fullName evidence="1">Alpha/beta hydrolase</fullName>
    </submittedName>
</protein>
<keyword evidence="1" id="KW-0378">Hydrolase</keyword>
<dbReference type="PANTHER" id="PTHR42103:SF2">
    <property type="entry name" value="AB HYDROLASE-1 DOMAIN-CONTAINING PROTEIN"/>
    <property type="match status" value="1"/>
</dbReference>
<dbReference type="SUPFAM" id="SSF53474">
    <property type="entry name" value="alpha/beta-Hydrolases"/>
    <property type="match status" value="1"/>
</dbReference>
<comment type="caution">
    <text evidence="1">The sequence shown here is derived from an EMBL/GenBank/DDBJ whole genome shotgun (WGS) entry which is preliminary data.</text>
</comment>
<accession>A0A2N4U2S4</accession>
<evidence type="ECO:0000313" key="2">
    <source>
        <dbReference type="Proteomes" id="UP000234190"/>
    </source>
</evidence>
<dbReference type="AlphaFoldDB" id="A0A2N4U2S4"/>
<dbReference type="PANTHER" id="PTHR42103">
    <property type="entry name" value="ALPHA/BETA-HYDROLASES SUPERFAMILY PROTEIN"/>
    <property type="match status" value="1"/>
</dbReference>
<reference evidence="1 2" key="1">
    <citation type="submission" date="2017-10" db="EMBL/GenBank/DDBJ databases">
        <title>Two draft genome sequences of Pusillimonas sp. strains isolated from a nitrate- and radionuclide-contaminated groundwater in Russia.</title>
        <authorList>
            <person name="Grouzdev D.S."/>
            <person name="Tourova T.P."/>
            <person name="Goeva M.A."/>
            <person name="Babich T.L."/>
            <person name="Sokolova D.S."/>
            <person name="Abdullin R."/>
            <person name="Poltaraus A.B."/>
            <person name="Toshchakov S.V."/>
            <person name="Nazina T.N."/>
        </authorList>
    </citation>
    <scope>NUCLEOTIDE SEQUENCE [LARGE SCALE GENOMIC DNA]</scope>
    <source>
        <strain evidence="1 2">JR1/69-3-13</strain>
    </source>
</reference>
<gene>
    <name evidence="1" type="ORF">CR159_13365</name>
</gene>
<dbReference type="GO" id="GO:0016787">
    <property type="term" value="F:hydrolase activity"/>
    <property type="evidence" value="ECO:0007669"/>
    <property type="project" value="UniProtKB-KW"/>
</dbReference>
<dbReference type="OrthoDB" id="9800435at2"/>
<dbReference type="RefSeq" id="WP_102074462.1">
    <property type="nucleotide sequence ID" value="NZ_PDNW01000011.1"/>
</dbReference>
<keyword evidence="2" id="KW-1185">Reference proteome</keyword>
<dbReference type="InterPro" id="IPR029058">
    <property type="entry name" value="AB_hydrolase_fold"/>
</dbReference>
<dbReference type="EMBL" id="PDNW01000011">
    <property type="protein sequence ID" value="PLC49293.1"/>
    <property type="molecule type" value="Genomic_DNA"/>
</dbReference>
<evidence type="ECO:0000313" key="1">
    <source>
        <dbReference type="EMBL" id="PLC49293.1"/>
    </source>
</evidence>